<organism evidence="2 3">
    <name type="scientific">Ramularia collo-cygni</name>
    <dbReference type="NCBI Taxonomy" id="112498"/>
    <lineage>
        <taxon>Eukaryota</taxon>
        <taxon>Fungi</taxon>
        <taxon>Dikarya</taxon>
        <taxon>Ascomycota</taxon>
        <taxon>Pezizomycotina</taxon>
        <taxon>Dothideomycetes</taxon>
        <taxon>Dothideomycetidae</taxon>
        <taxon>Mycosphaerellales</taxon>
        <taxon>Mycosphaerellaceae</taxon>
        <taxon>Ramularia</taxon>
    </lineage>
</organism>
<keyword evidence="3" id="KW-1185">Reference proteome</keyword>
<evidence type="ECO:0000256" key="1">
    <source>
        <dbReference type="SAM" id="Phobius"/>
    </source>
</evidence>
<keyword evidence="1" id="KW-0472">Membrane</keyword>
<feature type="transmembrane region" description="Helical" evidence="1">
    <location>
        <begin position="70"/>
        <end position="89"/>
    </location>
</feature>
<protein>
    <submittedName>
        <fullName evidence="2">Uncharacterized protein</fullName>
    </submittedName>
</protein>
<dbReference type="GeneID" id="35597263"/>
<sequence length="120" mass="13686">MFALRRTIVPQLRCRVIPQVNTRGYASQPVETSIPAPAAEAQQHRQVVQQVTQNAVAPQAAKEPPEDDGLYWTALGLLLITPPVVWFYYQHRKEHMGRKKEEVLQKLAEKRAAFQKELGK</sequence>
<accession>A0A2D3UQ16</accession>
<evidence type="ECO:0000313" key="2">
    <source>
        <dbReference type="EMBL" id="CZT16198.1"/>
    </source>
</evidence>
<dbReference type="AlphaFoldDB" id="A0A2D3UQ16"/>
<dbReference type="OrthoDB" id="3938789at2759"/>
<name>A0A2D3UQ16_9PEZI</name>
<dbReference type="Proteomes" id="UP000225277">
    <property type="component" value="Unassembled WGS sequence"/>
</dbReference>
<dbReference type="EMBL" id="FJUY01000002">
    <property type="protein sequence ID" value="CZT16198.1"/>
    <property type="molecule type" value="Genomic_DNA"/>
</dbReference>
<proteinExistence type="predicted"/>
<keyword evidence="1" id="KW-0812">Transmembrane</keyword>
<evidence type="ECO:0000313" key="3">
    <source>
        <dbReference type="Proteomes" id="UP000225277"/>
    </source>
</evidence>
<keyword evidence="1" id="KW-1133">Transmembrane helix</keyword>
<dbReference type="RefSeq" id="XP_023623091.1">
    <property type="nucleotide sequence ID" value="XM_023767323.1"/>
</dbReference>
<gene>
    <name evidence="2" type="ORF">RCC_02040</name>
</gene>
<reference evidence="2 3" key="1">
    <citation type="submission" date="2016-03" db="EMBL/GenBank/DDBJ databases">
        <authorList>
            <person name="Ploux O."/>
        </authorList>
    </citation>
    <scope>NUCLEOTIDE SEQUENCE [LARGE SCALE GENOMIC DNA]</scope>
    <source>
        <strain evidence="2 3">URUG2</strain>
    </source>
</reference>